<evidence type="ECO:0000256" key="1">
    <source>
        <dbReference type="SAM" id="MobiDB-lite"/>
    </source>
</evidence>
<reference evidence="2" key="1">
    <citation type="journal article" date="2022" name="Int. J. Mol. Sci.">
        <title>Draft Genome of Tanacetum Coccineum: Genomic Comparison of Closely Related Tanacetum-Family Plants.</title>
        <authorList>
            <person name="Yamashiro T."/>
            <person name="Shiraishi A."/>
            <person name="Nakayama K."/>
            <person name="Satake H."/>
        </authorList>
    </citation>
    <scope>NUCLEOTIDE SEQUENCE</scope>
</reference>
<feature type="compositionally biased region" description="Basic residues" evidence="1">
    <location>
        <begin position="40"/>
        <end position="55"/>
    </location>
</feature>
<sequence length="81" mass="9544">MRPTMFFRFIREVDIIQNGRNQAQNDKTEHGKEIETCAKSRPKSKKQGQVNHRRTAAQTGAGTEEYYWVAICEHHLWARKQ</sequence>
<gene>
    <name evidence="2" type="ORF">Tco_0991511</name>
</gene>
<evidence type="ECO:0000313" key="2">
    <source>
        <dbReference type="EMBL" id="GJT56457.1"/>
    </source>
</evidence>
<reference evidence="2" key="2">
    <citation type="submission" date="2022-01" db="EMBL/GenBank/DDBJ databases">
        <authorList>
            <person name="Yamashiro T."/>
            <person name="Shiraishi A."/>
            <person name="Satake H."/>
            <person name="Nakayama K."/>
        </authorList>
    </citation>
    <scope>NUCLEOTIDE SEQUENCE</scope>
</reference>
<feature type="compositionally biased region" description="Basic and acidic residues" evidence="1">
    <location>
        <begin position="26"/>
        <end position="38"/>
    </location>
</feature>
<organism evidence="2 3">
    <name type="scientific">Tanacetum coccineum</name>
    <dbReference type="NCBI Taxonomy" id="301880"/>
    <lineage>
        <taxon>Eukaryota</taxon>
        <taxon>Viridiplantae</taxon>
        <taxon>Streptophyta</taxon>
        <taxon>Embryophyta</taxon>
        <taxon>Tracheophyta</taxon>
        <taxon>Spermatophyta</taxon>
        <taxon>Magnoliopsida</taxon>
        <taxon>eudicotyledons</taxon>
        <taxon>Gunneridae</taxon>
        <taxon>Pentapetalae</taxon>
        <taxon>asterids</taxon>
        <taxon>campanulids</taxon>
        <taxon>Asterales</taxon>
        <taxon>Asteraceae</taxon>
        <taxon>Asteroideae</taxon>
        <taxon>Anthemideae</taxon>
        <taxon>Anthemidinae</taxon>
        <taxon>Tanacetum</taxon>
    </lineage>
</organism>
<name>A0ABQ5F177_9ASTR</name>
<keyword evidence="3" id="KW-1185">Reference proteome</keyword>
<proteinExistence type="predicted"/>
<accession>A0ABQ5F177</accession>
<protein>
    <submittedName>
        <fullName evidence="2">Uncharacterized protein</fullName>
    </submittedName>
</protein>
<feature type="region of interest" description="Disordered" evidence="1">
    <location>
        <begin position="20"/>
        <end position="57"/>
    </location>
</feature>
<evidence type="ECO:0000313" key="3">
    <source>
        <dbReference type="Proteomes" id="UP001151760"/>
    </source>
</evidence>
<dbReference type="EMBL" id="BQNB010016847">
    <property type="protein sequence ID" value="GJT56457.1"/>
    <property type="molecule type" value="Genomic_DNA"/>
</dbReference>
<dbReference type="Proteomes" id="UP001151760">
    <property type="component" value="Unassembled WGS sequence"/>
</dbReference>
<comment type="caution">
    <text evidence="2">The sequence shown here is derived from an EMBL/GenBank/DDBJ whole genome shotgun (WGS) entry which is preliminary data.</text>
</comment>